<feature type="region of interest" description="Disordered" evidence="1">
    <location>
        <begin position="1"/>
        <end position="24"/>
    </location>
</feature>
<evidence type="ECO:0000256" key="1">
    <source>
        <dbReference type="SAM" id="MobiDB-lite"/>
    </source>
</evidence>
<dbReference type="EMBL" id="KK198758">
    <property type="protein sequence ID" value="KCW67705.1"/>
    <property type="molecule type" value="Genomic_DNA"/>
</dbReference>
<sequence length="75" mass="8504">MQKRSAKSDQRDKYLVHDSGTNNKQHIKGKGALAWAIQDSAPRIAANFTCYLFPKQTPLDTLSQGREKVETRILM</sequence>
<dbReference type="AlphaFoldDB" id="A0A059BPP3"/>
<dbReference type="InParanoid" id="A0A059BPP3"/>
<protein>
    <submittedName>
        <fullName evidence="2">Uncharacterized protein</fullName>
    </submittedName>
</protein>
<dbReference type="Gramene" id="KCW67705">
    <property type="protein sequence ID" value="KCW67705"/>
    <property type="gene ID" value="EUGRSUZ_F01446"/>
</dbReference>
<reference evidence="2" key="1">
    <citation type="submission" date="2013-07" db="EMBL/GenBank/DDBJ databases">
        <title>The genome of Eucalyptus grandis.</title>
        <authorList>
            <person name="Schmutz J."/>
            <person name="Hayes R."/>
            <person name="Myburg A."/>
            <person name="Tuskan G."/>
            <person name="Grattapaglia D."/>
            <person name="Rokhsar D.S."/>
        </authorList>
    </citation>
    <scope>NUCLEOTIDE SEQUENCE</scope>
    <source>
        <tissue evidence="2">Leaf extractions</tissue>
    </source>
</reference>
<name>A0A059BPP3_EUCGR</name>
<feature type="compositionally biased region" description="Basic and acidic residues" evidence="1">
    <location>
        <begin position="1"/>
        <end position="16"/>
    </location>
</feature>
<accession>A0A059BPP3</accession>
<evidence type="ECO:0000313" key="2">
    <source>
        <dbReference type="EMBL" id="KCW67705.1"/>
    </source>
</evidence>
<gene>
    <name evidence="2" type="ORF">EUGRSUZ_F01446</name>
</gene>
<proteinExistence type="predicted"/>
<organism evidence="2">
    <name type="scientific">Eucalyptus grandis</name>
    <name type="common">Flooded gum</name>
    <dbReference type="NCBI Taxonomy" id="71139"/>
    <lineage>
        <taxon>Eukaryota</taxon>
        <taxon>Viridiplantae</taxon>
        <taxon>Streptophyta</taxon>
        <taxon>Embryophyta</taxon>
        <taxon>Tracheophyta</taxon>
        <taxon>Spermatophyta</taxon>
        <taxon>Magnoliopsida</taxon>
        <taxon>eudicotyledons</taxon>
        <taxon>Gunneridae</taxon>
        <taxon>Pentapetalae</taxon>
        <taxon>rosids</taxon>
        <taxon>malvids</taxon>
        <taxon>Myrtales</taxon>
        <taxon>Myrtaceae</taxon>
        <taxon>Myrtoideae</taxon>
        <taxon>Eucalypteae</taxon>
        <taxon>Eucalyptus</taxon>
    </lineage>
</organism>